<dbReference type="AlphaFoldDB" id="A0A0E9XTL0"/>
<accession>A0A0E9XTL0</accession>
<reference evidence="1" key="2">
    <citation type="journal article" date="2015" name="Fish Shellfish Immunol.">
        <title>Early steps in the European eel (Anguilla anguilla)-Vibrio vulnificus interaction in the gills: Role of the RtxA13 toxin.</title>
        <authorList>
            <person name="Callol A."/>
            <person name="Pajuelo D."/>
            <person name="Ebbesson L."/>
            <person name="Teles M."/>
            <person name="MacKenzie S."/>
            <person name="Amaro C."/>
        </authorList>
    </citation>
    <scope>NUCLEOTIDE SEQUENCE</scope>
</reference>
<evidence type="ECO:0000313" key="1">
    <source>
        <dbReference type="EMBL" id="JAI05206.1"/>
    </source>
</evidence>
<protein>
    <submittedName>
        <fullName evidence="1">Uncharacterized protein</fullName>
    </submittedName>
</protein>
<reference evidence="1" key="1">
    <citation type="submission" date="2014-11" db="EMBL/GenBank/DDBJ databases">
        <authorList>
            <person name="Amaro Gonzalez C."/>
        </authorList>
    </citation>
    <scope>NUCLEOTIDE SEQUENCE</scope>
</reference>
<sequence>MISLSFPVSQFPIMIGLHKQYL</sequence>
<dbReference type="EMBL" id="GBXM01003372">
    <property type="protein sequence ID" value="JAI05206.1"/>
    <property type="molecule type" value="Transcribed_RNA"/>
</dbReference>
<organism evidence="1">
    <name type="scientific">Anguilla anguilla</name>
    <name type="common">European freshwater eel</name>
    <name type="synonym">Muraena anguilla</name>
    <dbReference type="NCBI Taxonomy" id="7936"/>
    <lineage>
        <taxon>Eukaryota</taxon>
        <taxon>Metazoa</taxon>
        <taxon>Chordata</taxon>
        <taxon>Craniata</taxon>
        <taxon>Vertebrata</taxon>
        <taxon>Euteleostomi</taxon>
        <taxon>Actinopterygii</taxon>
        <taxon>Neopterygii</taxon>
        <taxon>Teleostei</taxon>
        <taxon>Anguilliformes</taxon>
        <taxon>Anguillidae</taxon>
        <taxon>Anguilla</taxon>
    </lineage>
</organism>
<name>A0A0E9XTL0_ANGAN</name>
<proteinExistence type="predicted"/>